<keyword evidence="7 8" id="KW-0472">Membrane</keyword>
<evidence type="ECO:0000256" key="2">
    <source>
        <dbReference type="ARBA" id="ARBA00022475"/>
    </source>
</evidence>
<evidence type="ECO:0000256" key="1">
    <source>
        <dbReference type="ARBA" id="ARBA00004651"/>
    </source>
</evidence>
<organism evidence="9 10">
    <name type="scientific">Candidatus Woesebacteria bacterium GW2011_GWC1_38_13</name>
    <dbReference type="NCBI Taxonomy" id="1618583"/>
    <lineage>
        <taxon>Bacteria</taxon>
        <taxon>Candidatus Woeseibacteriota</taxon>
    </lineage>
</organism>
<dbReference type="InterPro" id="IPR050297">
    <property type="entry name" value="LipidA_mod_glycosyltrf_83"/>
</dbReference>
<evidence type="ECO:0000256" key="3">
    <source>
        <dbReference type="ARBA" id="ARBA00022676"/>
    </source>
</evidence>
<name>A0A0G0IHF5_9BACT</name>
<dbReference type="GO" id="GO:0016763">
    <property type="term" value="F:pentosyltransferase activity"/>
    <property type="evidence" value="ECO:0007669"/>
    <property type="project" value="TreeGrafter"/>
</dbReference>
<accession>A0A0G0IHF5</accession>
<evidence type="ECO:0000256" key="8">
    <source>
        <dbReference type="SAM" id="Phobius"/>
    </source>
</evidence>
<proteinExistence type="predicted"/>
<keyword evidence="3" id="KW-0328">Glycosyltransferase</keyword>
<feature type="transmembrane region" description="Helical" evidence="8">
    <location>
        <begin position="335"/>
        <end position="354"/>
    </location>
</feature>
<feature type="transmembrane region" description="Helical" evidence="8">
    <location>
        <begin position="108"/>
        <end position="126"/>
    </location>
</feature>
<evidence type="ECO:0000313" key="9">
    <source>
        <dbReference type="EMBL" id="KKQ54748.1"/>
    </source>
</evidence>
<dbReference type="PANTHER" id="PTHR33908:SF11">
    <property type="entry name" value="MEMBRANE PROTEIN"/>
    <property type="match status" value="1"/>
</dbReference>
<evidence type="ECO:0000256" key="4">
    <source>
        <dbReference type="ARBA" id="ARBA00022679"/>
    </source>
</evidence>
<feature type="transmembrane region" description="Helical" evidence="8">
    <location>
        <begin position="66"/>
        <end position="96"/>
    </location>
</feature>
<keyword evidence="5 8" id="KW-0812">Transmembrane</keyword>
<feature type="transmembrane region" description="Helical" evidence="8">
    <location>
        <begin position="287"/>
        <end position="304"/>
    </location>
</feature>
<evidence type="ECO:0000313" key="10">
    <source>
        <dbReference type="Proteomes" id="UP000034096"/>
    </source>
</evidence>
<keyword evidence="4" id="KW-0808">Transferase</keyword>
<evidence type="ECO:0000256" key="7">
    <source>
        <dbReference type="ARBA" id="ARBA00023136"/>
    </source>
</evidence>
<feature type="transmembrane region" description="Helical" evidence="8">
    <location>
        <begin position="7"/>
        <end position="27"/>
    </location>
</feature>
<dbReference type="AlphaFoldDB" id="A0A0G0IHF5"/>
<evidence type="ECO:0008006" key="11">
    <source>
        <dbReference type="Google" id="ProtNLM"/>
    </source>
</evidence>
<comment type="caution">
    <text evidence="9">The sequence shown here is derived from an EMBL/GenBank/DDBJ whole genome shotgun (WGS) entry which is preliminary data.</text>
</comment>
<protein>
    <recommendedName>
        <fullName evidence="11">Glycosyltransferase RgtA/B/C/D-like domain-containing protein</fullName>
    </recommendedName>
</protein>
<comment type="subcellular location">
    <subcellularLocation>
        <location evidence="1">Cell membrane</location>
        <topology evidence="1">Multi-pass membrane protein</topology>
    </subcellularLocation>
</comment>
<feature type="transmembrane region" description="Helical" evidence="8">
    <location>
        <begin position="132"/>
        <end position="149"/>
    </location>
</feature>
<dbReference type="Proteomes" id="UP000034096">
    <property type="component" value="Unassembled WGS sequence"/>
</dbReference>
<keyword evidence="2" id="KW-1003">Cell membrane</keyword>
<feature type="transmembrane region" description="Helical" evidence="8">
    <location>
        <begin position="262"/>
        <end position="280"/>
    </location>
</feature>
<feature type="transmembrane region" description="Helical" evidence="8">
    <location>
        <begin position="205"/>
        <end position="224"/>
    </location>
</feature>
<dbReference type="PANTHER" id="PTHR33908">
    <property type="entry name" value="MANNOSYLTRANSFERASE YKCB-RELATED"/>
    <property type="match status" value="1"/>
</dbReference>
<gene>
    <name evidence="9" type="ORF">US75_C0038G0012</name>
</gene>
<sequence length="498" mass="57753">MLKKIHDLFHIPIWLFVVLLLVIIFRIPNFFEPYSYGDETIYLTLGQGIRQGVTLYKDLHDNKPPLLYITAAIAGNLFWFKSILLFANIVGIALFYKFSEKLYPKIKSFPVAATIIFSILTTIPFFEGNIANAENFMILTTIAAFYILLNKKNSYQNIFISGIFLSLSTLYKVPALFDVPAIIFYWLLFIKFTKKDLLGIVKNTAVLFLGIASPIALTFIYYSLQGAFGEYLIAAYLQNFGYLSSWRPDDKTEPFLTRNAPLLIRAGVLFIINIYLFTLRKRIDKKFLFLVSWLTFSLFAVTLSERPYPHYLLQTSAVFSTFVALLLTSQSMLQVYSVLPLTLLFFTPFYYRFWNYRSANYYGNFISYAAKLSPDDKYIESFGGRVKTNYEIAAVINKLTRENDKIFVWEDSAQIYALTKRLPPTKYLAGYHIKDFSSDGELLQLLDRERPKIIVLLKDSDTLPSLSMFVGNYYILYKDTEKYQIWKLGSEYSRHVLY</sequence>
<evidence type="ECO:0000256" key="5">
    <source>
        <dbReference type="ARBA" id="ARBA00022692"/>
    </source>
</evidence>
<evidence type="ECO:0000256" key="6">
    <source>
        <dbReference type="ARBA" id="ARBA00022989"/>
    </source>
</evidence>
<dbReference type="EMBL" id="LBUE01000038">
    <property type="protein sequence ID" value="KKQ54748.1"/>
    <property type="molecule type" value="Genomic_DNA"/>
</dbReference>
<dbReference type="STRING" id="1618583.US75_C0038G0012"/>
<keyword evidence="6 8" id="KW-1133">Transmembrane helix</keyword>
<dbReference type="GO" id="GO:0009103">
    <property type="term" value="P:lipopolysaccharide biosynthetic process"/>
    <property type="evidence" value="ECO:0007669"/>
    <property type="project" value="UniProtKB-ARBA"/>
</dbReference>
<reference evidence="9 10" key="1">
    <citation type="journal article" date="2015" name="Nature">
        <title>rRNA introns, odd ribosomes, and small enigmatic genomes across a large radiation of phyla.</title>
        <authorList>
            <person name="Brown C.T."/>
            <person name="Hug L.A."/>
            <person name="Thomas B.C."/>
            <person name="Sharon I."/>
            <person name="Castelle C.J."/>
            <person name="Singh A."/>
            <person name="Wilkins M.J."/>
            <person name="Williams K.H."/>
            <person name="Banfield J.F."/>
        </authorList>
    </citation>
    <scope>NUCLEOTIDE SEQUENCE [LARGE SCALE GENOMIC DNA]</scope>
</reference>
<dbReference type="GO" id="GO:0005886">
    <property type="term" value="C:plasma membrane"/>
    <property type="evidence" value="ECO:0007669"/>
    <property type="project" value="UniProtKB-SubCell"/>
</dbReference>